<accession>A0A4V1IU61</accession>
<dbReference type="InterPro" id="IPR035979">
    <property type="entry name" value="RBD_domain_sf"/>
</dbReference>
<dbReference type="SUPFAM" id="SSF54928">
    <property type="entry name" value="RNA-binding domain, RBD"/>
    <property type="match status" value="1"/>
</dbReference>
<dbReference type="EMBL" id="ML014285">
    <property type="protein sequence ID" value="RKO99438.1"/>
    <property type="molecule type" value="Genomic_DNA"/>
</dbReference>
<dbReference type="OrthoDB" id="1099063at2759"/>
<keyword evidence="1" id="KW-0677">Repeat</keyword>
<dbReference type="Pfam" id="PF00076">
    <property type="entry name" value="RRM_1"/>
    <property type="match status" value="2"/>
</dbReference>
<feature type="region of interest" description="Disordered" evidence="4">
    <location>
        <begin position="365"/>
        <end position="485"/>
    </location>
</feature>
<feature type="compositionally biased region" description="Pro residues" evidence="4">
    <location>
        <begin position="238"/>
        <end position="249"/>
    </location>
</feature>
<protein>
    <recommendedName>
        <fullName evidence="5">RRM domain-containing protein</fullName>
    </recommendedName>
</protein>
<evidence type="ECO:0000256" key="3">
    <source>
        <dbReference type="PROSITE-ProRule" id="PRU00176"/>
    </source>
</evidence>
<keyword evidence="2 3" id="KW-0694">RNA-binding</keyword>
<feature type="compositionally biased region" description="Low complexity" evidence="4">
    <location>
        <begin position="210"/>
        <end position="233"/>
    </location>
</feature>
<keyword evidence="7" id="KW-1185">Reference proteome</keyword>
<proteinExistence type="predicted"/>
<feature type="compositionally biased region" description="Acidic residues" evidence="4">
    <location>
        <begin position="1041"/>
        <end position="1055"/>
    </location>
</feature>
<dbReference type="STRING" id="1555241.A0A4V1IU61"/>
<feature type="region of interest" description="Disordered" evidence="4">
    <location>
        <begin position="1079"/>
        <end position="1107"/>
    </location>
</feature>
<dbReference type="Gene3D" id="3.30.70.330">
    <property type="match status" value="2"/>
</dbReference>
<feature type="compositionally biased region" description="Low complexity" evidence="4">
    <location>
        <begin position="26"/>
        <end position="60"/>
    </location>
</feature>
<feature type="compositionally biased region" description="Basic and acidic residues" evidence="4">
    <location>
        <begin position="385"/>
        <end position="436"/>
    </location>
</feature>
<dbReference type="InterPro" id="IPR016194">
    <property type="entry name" value="SPOC-like_C_dom_sf"/>
</dbReference>
<feature type="compositionally biased region" description="Basic and acidic residues" evidence="4">
    <location>
        <begin position="467"/>
        <end position="476"/>
    </location>
</feature>
<dbReference type="Gene3D" id="2.40.290.10">
    <property type="match status" value="1"/>
</dbReference>
<feature type="compositionally biased region" description="Pro residues" evidence="4">
    <location>
        <begin position="336"/>
        <end position="347"/>
    </location>
</feature>
<feature type="compositionally biased region" description="Low complexity" evidence="4">
    <location>
        <begin position="1"/>
        <end position="19"/>
    </location>
</feature>
<feature type="compositionally biased region" description="Low complexity" evidence="4">
    <location>
        <begin position="168"/>
        <end position="199"/>
    </location>
</feature>
<dbReference type="Proteomes" id="UP000274922">
    <property type="component" value="Unassembled WGS sequence"/>
</dbReference>
<dbReference type="CDD" id="cd00590">
    <property type="entry name" value="RRM_SF"/>
    <property type="match status" value="2"/>
</dbReference>
<feature type="compositionally biased region" description="Low complexity" evidence="4">
    <location>
        <begin position="250"/>
        <end position="263"/>
    </location>
</feature>
<evidence type="ECO:0000313" key="7">
    <source>
        <dbReference type="Proteomes" id="UP000274922"/>
    </source>
</evidence>
<dbReference type="GO" id="GO:0003723">
    <property type="term" value="F:RNA binding"/>
    <property type="evidence" value="ECO:0007669"/>
    <property type="project" value="UniProtKB-UniRule"/>
</dbReference>
<feature type="region of interest" description="Disordered" evidence="4">
    <location>
        <begin position="311"/>
        <end position="347"/>
    </location>
</feature>
<dbReference type="PROSITE" id="PS50102">
    <property type="entry name" value="RRM"/>
    <property type="match status" value="1"/>
</dbReference>
<feature type="region of interest" description="Disordered" evidence="4">
    <location>
        <begin position="142"/>
        <end position="280"/>
    </location>
</feature>
<feature type="region of interest" description="Disordered" evidence="4">
    <location>
        <begin position="1041"/>
        <end position="1063"/>
    </location>
</feature>
<evidence type="ECO:0000259" key="5">
    <source>
        <dbReference type="PROSITE" id="PS50102"/>
    </source>
</evidence>
<dbReference type="SUPFAM" id="SSF100939">
    <property type="entry name" value="SPOC domain-like"/>
    <property type="match status" value="1"/>
</dbReference>
<reference evidence="7" key="1">
    <citation type="journal article" date="2018" name="Nat. Microbiol.">
        <title>Leveraging single-cell genomics to expand the fungal tree of life.</title>
        <authorList>
            <person name="Ahrendt S.R."/>
            <person name="Quandt C.A."/>
            <person name="Ciobanu D."/>
            <person name="Clum A."/>
            <person name="Salamov A."/>
            <person name="Andreopoulos B."/>
            <person name="Cheng J.F."/>
            <person name="Woyke T."/>
            <person name="Pelin A."/>
            <person name="Henrissat B."/>
            <person name="Reynolds N.K."/>
            <person name="Benny G.L."/>
            <person name="Smith M.E."/>
            <person name="James T.Y."/>
            <person name="Grigoriev I.V."/>
        </authorList>
    </citation>
    <scope>NUCLEOTIDE SEQUENCE [LARGE SCALE GENOMIC DNA]</scope>
    <source>
        <strain evidence="7">ATCC 52028</strain>
    </source>
</reference>
<dbReference type="SMART" id="SM00360">
    <property type="entry name" value="RRM"/>
    <property type="match status" value="2"/>
</dbReference>
<sequence length="1370" mass="140994">MSHPATAGMAPSAAVAASMAPPPPSSSSSPSSLSAAAAAAPTAASTAMTTTAASAAPPSSTAPQVYPVMNTFQPHGGFPGYGVPYPGMMHGMMHGMVPGMMPGMGMPNMMPMGAMQEMHGMPYAMHHPGMAGVSGAASAAGANAHAHAHAHANGHPASAGGAPPGPAAPYGSVSAAGMDPGQGTVTASAMGSSSTSASGPTDPRAQAIRGGAATAATAAPASSADAKTAAPAAGGPGGAPPPGMMPVPPGWAGMPFGYPWGAPGQPGQGAPGQGPPNPEMYARQMQMLHQQAQMHFGQAYPNPYMNMGMNAPGGGGPGGPGGGGGGGGSDGGPGVHHPPPPNAPYPAPHGMPMAMGMGMPMGMGMGMDPRAGGPGGPPTPMRGAHARDRMNEWGHDGPHHEHGQGPHGPHGERERDRERERPERGARGDRGHDGDRGGGGGGKEASRRGGKDGSPAGGDRASRKHGGKDDHGHGKGGDASPMNAEEVTPMGHIRSIWIGDLPTTVSPQDLVQYFRPYGNVVDTRLLAVIRNSRGAFVSFEHPWEAYAALNGKTVVEGRALIVRPNVKSKFNGLPDAAEIALGARLIAERESRNLAAHLQNAHALNIESNCLQIHLLPLSLTEQAVRHVVAPYGTLEHIEFVDDQFKNPLKTAKVTFRRLAEARAAQLALQGTRQFGLSYPIFMLYAPAKRLGGAGGSAPSTENEDRMVLQLTQLPERLSGREIREHAFEMARAYGRVQQVTAHRLNKPGLTFCLVWLETSEPIDAIARQLNASLTNPDDDRHVAGFDAVCTAVSFRSVLASDLADELQRTQDRVPPGLRRNQLIAAMYAQLPAVYKETDPNRVAQIKCSRKFAPADKGVTASLVLLLEHCPKSVTDETLQAQLLAPCGLTATVTDVQPASDGTKAAYLTFPSTAATSAAQQAIAKRLPQLGEPYAAVTVRLGAFQTNVVQIADLVPPVPPEERLRQVGRAAANLTDVYHVRAMRSAFLVFETVFAATRALPELQHVPGGYETHTRVPSDTSPAIAMFDPDIAGLEEGALSDEEGADDGEEADDGEGGTVAGTDAMPVFGVHDAAAAAAADQEAAAADGDPDGADGATKPSAGTGSLLSLDSASSLSLTGTPMDVVAAPAKPPAPTAVPSIMDTVMAFRGLKRPLETAPDAAAAAAAAGPAASGTLSVTSTSPGAGPSAGPTDTPAATSPHTVDAPSPAAKRLREAAPDAPVVTRIALKSKSALVHVSEMVGSRAALADLLTDPAGLVIRGRADLSTDLMDQLAEKHLMAGIMRVDLAVAQQNGQPPDRAQAAFDYLIDYFVQKNGGGQVTVVDPNGGVDAFPHLVHLIPPTDMTRSLLRKLGMAQPSERSWLLVCVTKYI</sequence>
<evidence type="ECO:0000313" key="6">
    <source>
        <dbReference type="EMBL" id="RKO99438.1"/>
    </source>
</evidence>
<evidence type="ECO:0000256" key="2">
    <source>
        <dbReference type="ARBA" id="ARBA00022884"/>
    </source>
</evidence>
<feature type="domain" description="RRM" evidence="5">
    <location>
        <begin position="494"/>
        <end position="567"/>
    </location>
</feature>
<feature type="compositionally biased region" description="Polar residues" evidence="4">
    <location>
        <begin position="1173"/>
        <end position="1182"/>
    </location>
</feature>
<dbReference type="InterPro" id="IPR012677">
    <property type="entry name" value="Nucleotide-bd_a/b_plait_sf"/>
</dbReference>
<evidence type="ECO:0000256" key="1">
    <source>
        <dbReference type="ARBA" id="ARBA00022737"/>
    </source>
</evidence>
<gene>
    <name evidence="6" type="ORF">CXG81DRAFT_27809</name>
</gene>
<evidence type="ECO:0000256" key="4">
    <source>
        <dbReference type="SAM" id="MobiDB-lite"/>
    </source>
</evidence>
<dbReference type="InterPro" id="IPR000504">
    <property type="entry name" value="RRM_dom"/>
</dbReference>
<feature type="region of interest" description="Disordered" evidence="4">
    <location>
        <begin position="1172"/>
        <end position="1215"/>
    </location>
</feature>
<organism evidence="6 7">
    <name type="scientific">Caulochytrium protostelioides</name>
    <dbReference type="NCBI Taxonomy" id="1555241"/>
    <lineage>
        <taxon>Eukaryota</taxon>
        <taxon>Fungi</taxon>
        <taxon>Fungi incertae sedis</taxon>
        <taxon>Chytridiomycota</taxon>
        <taxon>Chytridiomycota incertae sedis</taxon>
        <taxon>Chytridiomycetes</taxon>
        <taxon>Caulochytriales</taxon>
        <taxon>Caulochytriaceae</taxon>
        <taxon>Caulochytrium</taxon>
    </lineage>
</organism>
<dbReference type="PANTHER" id="PTHR24012">
    <property type="entry name" value="RNA BINDING PROTEIN"/>
    <property type="match status" value="1"/>
</dbReference>
<feature type="compositionally biased region" description="Gly residues" evidence="4">
    <location>
        <begin position="311"/>
        <end position="334"/>
    </location>
</feature>
<feature type="region of interest" description="Disordered" evidence="4">
    <location>
        <begin position="1"/>
        <end position="60"/>
    </location>
</feature>
<name>A0A4V1IU61_9FUNG</name>